<keyword evidence="2" id="KW-0808">Transferase</keyword>
<dbReference type="Pfam" id="PF05175">
    <property type="entry name" value="MTS"/>
    <property type="match status" value="1"/>
</dbReference>
<gene>
    <name evidence="2" type="ORF">H8E19_16045</name>
</gene>
<dbReference type="AlphaFoldDB" id="A0A8J6N3D1"/>
<proteinExistence type="predicted"/>
<dbReference type="SUPFAM" id="SSF53335">
    <property type="entry name" value="S-adenosyl-L-methionine-dependent methyltransferases"/>
    <property type="match status" value="1"/>
</dbReference>
<feature type="domain" description="Methyltransferase small" evidence="1">
    <location>
        <begin position="43"/>
        <end position="163"/>
    </location>
</feature>
<dbReference type="GO" id="GO:0032259">
    <property type="term" value="P:methylation"/>
    <property type="evidence" value="ECO:0007669"/>
    <property type="project" value="UniProtKB-KW"/>
</dbReference>
<sequence length="207" mass="23653">MGKLTDYVEFQGIKVYYTNKLDGGGADFGQDYIDFIGGNFPPQKRVFEWCSGPGFIGFSLLAHGLCKTLCLADINPLAIEACSKTVRLNNLESKVTVYLSDNLKNIPPSEKWDLVVGNPPHFKRVCTKKRSPEIIFLDKDWALHREFYKDVGKFLKQNGTLVIQENALRSRVESFREMIESNGLSIVDTPICKLDSRYYYIRALRRQ</sequence>
<dbReference type="InterPro" id="IPR007848">
    <property type="entry name" value="Small_mtfrase_dom"/>
</dbReference>
<name>A0A8J6N3D1_9DELT</name>
<dbReference type="Proteomes" id="UP000650524">
    <property type="component" value="Unassembled WGS sequence"/>
</dbReference>
<dbReference type="InterPro" id="IPR029063">
    <property type="entry name" value="SAM-dependent_MTases_sf"/>
</dbReference>
<dbReference type="EMBL" id="JACNJD010000328">
    <property type="protein sequence ID" value="MBC8178916.1"/>
    <property type="molecule type" value="Genomic_DNA"/>
</dbReference>
<reference evidence="2 3" key="1">
    <citation type="submission" date="2020-08" db="EMBL/GenBank/DDBJ databases">
        <title>Bridging the membrane lipid divide: bacteria of the FCB group superphylum have the potential to synthesize archaeal ether lipids.</title>
        <authorList>
            <person name="Villanueva L."/>
            <person name="Von Meijenfeldt F.A.B."/>
            <person name="Westbye A.B."/>
            <person name="Yadav S."/>
            <person name="Hopmans E.C."/>
            <person name="Dutilh B.E."/>
            <person name="Sinninghe Damste J.S."/>
        </authorList>
    </citation>
    <scope>NUCLEOTIDE SEQUENCE [LARGE SCALE GENOMIC DNA]</scope>
    <source>
        <strain evidence="2">NIOZ-UU27</strain>
    </source>
</reference>
<evidence type="ECO:0000313" key="3">
    <source>
        <dbReference type="Proteomes" id="UP000650524"/>
    </source>
</evidence>
<dbReference type="GO" id="GO:0008168">
    <property type="term" value="F:methyltransferase activity"/>
    <property type="evidence" value="ECO:0007669"/>
    <property type="project" value="UniProtKB-KW"/>
</dbReference>
<accession>A0A8J6N3D1</accession>
<dbReference type="Gene3D" id="3.40.50.150">
    <property type="entry name" value="Vaccinia Virus protein VP39"/>
    <property type="match status" value="1"/>
</dbReference>
<comment type="caution">
    <text evidence="2">The sequence shown here is derived from an EMBL/GenBank/DDBJ whole genome shotgun (WGS) entry which is preliminary data.</text>
</comment>
<evidence type="ECO:0000259" key="1">
    <source>
        <dbReference type="Pfam" id="PF05175"/>
    </source>
</evidence>
<keyword evidence="2" id="KW-0489">Methyltransferase</keyword>
<protein>
    <submittedName>
        <fullName evidence="2">Methyltransferase</fullName>
    </submittedName>
</protein>
<evidence type="ECO:0000313" key="2">
    <source>
        <dbReference type="EMBL" id="MBC8178916.1"/>
    </source>
</evidence>
<organism evidence="2 3">
    <name type="scientific">Candidatus Desulfacyla euxinica</name>
    <dbReference type="NCBI Taxonomy" id="2841693"/>
    <lineage>
        <taxon>Bacteria</taxon>
        <taxon>Deltaproteobacteria</taxon>
        <taxon>Candidatus Desulfacyla</taxon>
    </lineage>
</organism>